<proteinExistence type="predicted"/>
<dbReference type="EMBL" id="RQTK01000220">
    <property type="protein sequence ID" value="RUS84020.1"/>
    <property type="molecule type" value="Genomic_DNA"/>
</dbReference>
<dbReference type="Pfam" id="PF01335">
    <property type="entry name" value="DED"/>
    <property type="match status" value="1"/>
</dbReference>
<dbReference type="Gene3D" id="1.10.533.10">
    <property type="entry name" value="Death Domain, Fas"/>
    <property type="match status" value="1"/>
</dbReference>
<dbReference type="AlphaFoldDB" id="A0A3S1BHG0"/>
<dbReference type="PROSITE" id="PS50168">
    <property type="entry name" value="DED"/>
    <property type="match status" value="1"/>
</dbReference>
<comment type="caution">
    <text evidence="3">The sequence shown here is derived from an EMBL/GenBank/DDBJ whole genome shotgun (WGS) entry which is preliminary data.</text>
</comment>
<reference evidence="3 4" key="1">
    <citation type="submission" date="2019-01" db="EMBL/GenBank/DDBJ databases">
        <title>A draft genome assembly of the solar-powered sea slug Elysia chlorotica.</title>
        <authorList>
            <person name="Cai H."/>
            <person name="Li Q."/>
            <person name="Fang X."/>
            <person name="Li J."/>
            <person name="Curtis N.E."/>
            <person name="Altenburger A."/>
            <person name="Shibata T."/>
            <person name="Feng M."/>
            <person name="Maeda T."/>
            <person name="Schwartz J.A."/>
            <person name="Shigenobu S."/>
            <person name="Lundholm N."/>
            <person name="Nishiyama T."/>
            <person name="Yang H."/>
            <person name="Hasebe M."/>
            <person name="Li S."/>
            <person name="Pierce S.K."/>
            <person name="Wang J."/>
        </authorList>
    </citation>
    <scope>NUCLEOTIDE SEQUENCE [LARGE SCALE GENOMIC DNA]</scope>
    <source>
        <strain evidence="3">EC2010</strain>
        <tissue evidence="3">Whole organism of an adult</tissue>
    </source>
</reference>
<dbReference type="GO" id="GO:0042981">
    <property type="term" value="P:regulation of apoptotic process"/>
    <property type="evidence" value="ECO:0007669"/>
    <property type="project" value="InterPro"/>
</dbReference>
<dbReference type="OrthoDB" id="6160190at2759"/>
<dbReference type="InterPro" id="IPR001875">
    <property type="entry name" value="DED_dom"/>
</dbReference>
<dbReference type="PANTHER" id="PTHR48169:SF7">
    <property type="entry name" value="CASPASE 10"/>
    <property type="match status" value="1"/>
</dbReference>
<dbReference type="PANTHER" id="PTHR48169">
    <property type="entry name" value="DED DOMAIN-CONTAINING PROTEIN"/>
    <property type="match status" value="1"/>
</dbReference>
<gene>
    <name evidence="3" type="ORF">EGW08_008198</name>
</gene>
<keyword evidence="4" id="KW-1185">Reference proteome</keyword>
<evidence type="ECO:0000256" key="1">
    <source>
        <dbReference type="ARBA" id="ARBA00022703"/>
    </source>
</evidence>
<dbReference type="CDD" id="cd00045">
    <property type="entry name" value="DED"/>
    <property type="match status" value="1"/>
</dbReference>
<evidence type="ECO:0000313" key="3">
    <source>
        <dbReference type="EMBL" id="RUS84020.1"/>
    </source>
</evidence>
<protein>
    <recommendedName>
        <fullName evidence="2">DED domain-containing protein</fullName>
    </recommendedName>
</protein>
<name>A0A3S1BHG0_ELYCH</name>
<evidence type="ECO:0000259" key="2">
    <source>
        <dbReference type="PROSITE" id="PS50168"/>
    </source>
</evidence>
<feature type="domain" description="DED" evidence="2">
    <location>
        <begin position="15"/>
        <end position="95"/>
    </location>
</feature>
<evidence type="ECO:0000313" key="4">
    <source>
        <dbReference type="Proteomes" id="UP000271974"/>
    </source>
</evidence>
<dbReference type="GO" id="GO:0006915">
    <property type="term" value="P:apoptotic process"/>
    <property type="evidence" value="ECO:0007669"/>
    <property type="project" value="UniProtKB-KW"/>
</dbReference>
<sequence length="298" mass="34178">MATNLGQLVPSDDWELNLLLLKIAQQLDSSELENLKFLCSGSKGVPKRILSKFSTPEAFFTYLREQMMISRDNLLLLQAFMWHLQRKDLHELAADYARRIGNTLYFYAPSQEPEDGFKHVQFHVEGNLDRFQRSDLEALRATMARLLFVPQEFIFLSGVEPSSSLTLTFMIHEQYVDPLTELFRQHSDSFGKLGVDGMSVDDSEYMDPTLAVRRRASAPVGQATNEQLRVLYERSQQLQSQAEQSQIRSMEAQADAKLARQEALRYQQKGDYFRALVARILEDPDKPAPLDEHTLSLV</sequence>
<keyword evidence="1" id="KW-0053">Apoptosis</keyword>
<dbReference type="InterPro" id="IPR011029">
    <property type="entry name" value="DEATH-like_dom_sf"/>
</dbReference>
<dbReference type="SUPFAM" id="SSF47986">
    <property type="entry name" value="DEATH domain"/>
    <property type="match status" value="1"/>
</dbReference>
<organism evidence="3 4">
    <name type="scientific">Elysia chlorotica</name>
    <name type="common">Eastern emerald elysia</name>
    <name type="synonym">Sea slug</name>
    <dbReference type="NCBI Taxonomy" id="188477"/>
    <lineage>
        <taxon>Eukaryota</taxon>
        <taxon>Metazoa</taxon>
        <taxon>Spiralia</taxon>
        <taxon>Lophotrochozoa</taxon>
        <taxon>Mollusca</taxon>
        <taxon>Gastropoda</taxon>
        <taxon>Heterobranchia</taxon>
        <taxon>Euthyneura</taxon>
        <taxon>Panpulmonata</taxon>
        <taxon>Sacoglossa</taxon>
        <taxon>Placobranchoidea</taxon>
        <taxon>Plakobranchidae</taxon>
        <taxon>Elysia</taxon>
    </lineage>
</organism>
<dbReference type="Proteomes" id="UP000271974">
    <property type="component" value="Unassembled WGS sequence"/>
</dbReference>
<accession>A0A3S1BHG0</accession>